<reference evidence="2" key="1">
    <citation type="journal article" date="2020" name="mSystems">
        <title>Genome- and Community-Level Interaction Insights into Carbon Utilization and Element Cycling Functions of Hydrothermarchaeota in Hydrothermal Sediment.</title>
        <authorList>
            <person name="Zhou Z."/>
            <person name="Liu Y."/>
            <person name="Xu W."/>
            <person name="Pan J."/>
            <person name="Luo Z.H."/>
            <person name="Li M."/>
        </authorList>
    </citation>
    <scope>NUCLEOTIDE SEQUENCE [LARGE SCALE GENOMIC DNA]</scope>
    <source>
        <strain evidence="2">SpSt-374</strain>
    </source>
</reference>
<evidence type="ECO:0000313" key="2">
    <source>
        <dbReference type="EMBL" id="HGG00899.1"/>
    </source>
</evidence>
<comment type="caution">
    <text evidence="2">The sequence shown here is derived from an EMBL/GenBank/DDBJ whole genome shotgun (WGS) entry which is preliminary data.</text>
</comment>
<evidence type="ECO:0000256" key="1">
    <source>
        <dbReference type="SAM" id="Coils"/>
    </source>
</evidence>
<feature type="coiled-coil region" evidence="1">
    <location>
        <begin position="68"/>
        <end position="122"/>
    </location>
</feature>
<keyword evidence="1" id="KW-0175">Coiled coil</keyword>
<accession>A0A7C3VH33</accession>
<organism evidence="2">
    <name type="scientific">Planktothricoides sp. SpSt-374</name>
    <dbReference type="NCBI Taxonomy" id="2282167"/>
    <lineage>
        <taxon>Bacteria</taxon>
        <taxon>Bacillati</taxon>
        <taxon>Cyanobacteriota</taxon>
        <taxon>Cyanophyceae</taxon>
        <taxon>Oscillatoriophycideae</taxon>
        <taxon>Oscillatoriales</taxon>
        <taxon>Oscillatoriaceae</taxon>
        <taxon>Planktothricoides</taxon>
    </lineage>
</organism>
<gene>
    <name evidence="2" type="ORF">ENR15_09670</name>
</gene>
<sequence length="175" mass="19580">MAKIASGGGRLLEIAEYISLVGAVAGTVASIATKELMYGMTPLCLTLALNVTNRMALRKNQLVMGAEVEQLQQKLERMAADTEHWERQFKDVMAMQNVKRNAAKAEAQLPELLSAIEQLRAREQHFIAGVEVMQRKLDALNQQFQNRPELSQIESLTTVILALKKLIDEMQTRSE</sequence>
<dbReference type="AlphaFoldDB" id="A0A7C3VH33"/>
<protein>
    <submittedName>
        <fullName evidence="2">Uncharacterized protein</fullName>
    </submittedName>
</protein>
<dbReference type="EMBL" id="DSPX01000095">
    <property type="protein sequence ID" value="HGG00899.1"/>
    <property type="molecule type" value="Genomic_DNA"/>
</dbReference>
<proteinExistence type="predicted"/>
<name>A0A7C3VH33_9CYAN</name>